<dbReference type="Pfam" id="PF02470">
    <property type="entry name" value="MlaD"/>
    <property type="match status" value="1"/>
</dbReference>
<evidence type="ECO:0000313" key="4">
    <source>
        <dbReference type="Proteomes" id="UP000255467"/>
    </source>
</evidence>
<evidence type="ECO:0000259" key="1">
    <source>
        <dbReference type="Pfam" id="PF02470"/>
    </source>
</evidence>
<dbReference type="InterPro" id="IPR005693">
    <property type="entry name" value="Mce"/>
</dbReference>
<dbReference type="InterPro" id="IPR024516">
    <property type="entry name" value="Mce_C"/>
</dbReference>
<dbReference type="RefSeq" id="WP_081592746.1">
    <property type="nucleotide sequence ID" value="NZ_UGRY01000002.1"/>
</dbReference>
<dbReference type="Proteomes" id="UP000255467">
    <property type="component" value="Unassembled WGS sequence"/>
</dbReference>
<organism evidence="3 4">
    <name type="scientific">Nocardia otitidiscaviarum</name>
    <dbReference type="NCBI Taxonomy" id="1823"/>
    <lineage>
        <taxon>Bacteria</taxon>
        <taxon>Bacillati</taxon>
        <taxon>Actinomycetota</taxon>
        <taxon>Actinomycetes</taxon>
        <taxon>Mycobacteriales</taxon>
        <taxon>Nocardiaceae</taxon>
        <taxon>Nocardia</taxon>
    </lineage>
</organism>
<dbReference type="NCBIfam" id="TIGR00996">
    <property type="entry name" value="Mtu_fam_mce"/>
    <property type="match status" value="1"/>
</dbReference>
<evidence type="ECO:0000259" key="2">
    <source>
        <dbReference type="Pfam" id="PF11887"/>
    </source>
</evidence>
<dbReference type="PANTHER" id="PTHR33371:SF15">
    <property type="entry name" value="LIPOPROTEIN LPRN"/>
    <property type="match status" value="1"/>
</dbReference>
<dbReference type="PANTHER" id="PTHR33371">
    <property type="entry name" value="INTERMEMBRANE PHOSPHOLIPID TRANSPORT SYSTEM BINDING PROTEIN MLAD-RELATED"/>
    <property type="match status" value="1"/>
</dbReference>
<feature type="domain" description="Mammalian cell entry C-terminal" evidence="2">
    <location>
        <begin position="142"/>
        <end position="368"/>
    </location>
</feature>
<sequence>MNSPRSRVLASGIRRRGSAFGRRVAAVATALSAVTLLAGCGDGAYSIPLPGGPSVGDDPLHLDIRFADVLDLVPQSTVKVDGVAVGRVDRIELAPDGWTASVKAVVRNSVDLPANARAEVRQTNLLGEKFIELSVPTHDPAPAKLADNAVIPVANTRTATEVEQVLGALSLLLNGGGVAQLQPIVVELNKALEGRESTVRDLLEQANTLIDGLNRQVDDITRALDGLDTLSSRLSGQTTQISQVLDELPTGIRILEEQRPQLIQLLGQLDRVGQAGFDVLDNSKDDLIRDLNSLRPTLQALGSGADDLVTAFPLIPTYPFPDEAIKSAFGGQVNTWLSVDLQIGTLLSNLGVGKQDPVYIPPNGRPVPVDGSNPYYNGNGPRPGWPTVSLLPLPPTVVRPQLPAGLPIPTDPLGSLLDQLGVGGPR</sequence>
<proteinExistence type="predicted"/>
<dbReference type="OrthoDB" id="9774928at2"/>
<dbReference type="EMBL" id="UGRY01000002">
    <property type="protein sequence ID" value="SUA73595.1"/>
    <property type="molecule type" value="Genomic_DNA"/>
</dbReference>
<feature type="domain" description="Mce/MlaD" evidence="1">
    <location>
        <begin position="61"/>
        <end position="134"/>
    </location>
</feature>
<accession>A0A378Y8P4</accession>
<dbReference type="STRING" id="1406858.GCA_000710895_05483"/>
<reference evidence="3 4" key="1">
    <citation type="submission" date="2018-06" db="EMBL/GenBank/DDBJ databases">
        <authorList>
            <consortium name="Pathogen Informatics"/>
            <person name="Doyle S."/>
        </authorList>
    </citation>
    <scope>NUCLEOTIDE SEQUENCE [LARGE SCALE GENOMIC DNA]</scope>
    <source>
        <strain evidence="3 4">NCTC1934</strain>
    </source>
</reference>
<protein>
    <submittedName>
        <fullName evidence="3">Virulence factor Mce family protein</fullName>
    </submittedName>
</protein>
<name>A0A378Y8P4_9NOCA</name>
<dbReference type="GO" id="GO:0005576">
    <property type="term" value="C:extracellular region"/>
    <property type="evidence" value="ECO:0007669"/>
    <property type="project" value="TreeGrafter"/>
</dbReference>
<evidence type="ECO:0000313" key="3">
    <source>
        <dbReference type="EMBL" id="SUA73595.1"/>
    </source>
</evidence>
<dbReference type="AlphaFoldDB" id="A0A378Y8P4"/>
<dbReference type="InterPro" id="IPR003399">
    <property type="entry name" value="Mce/MlaD"/>
</dbReference>
<gene>
    <name evidence="3" type="ORF">NCTC1934_01037</name>
</gene>
<dbReference type="Pfam" id="PF11887">
    <property type="entry name" value="Mce4_CUP1"/>
    <property type="match status" value="1"/>
</dbReference>
<dbReference type="InterPro" id="IPR052336">
    <property type="entry name" value="MlaD_Phospholipid_Transporter"/>
</dbReference>
<keyword evidence="4" id="KW-1185">Reference proteome</keyword>